<evidence type="ECO:0000256" key="1">
    <source>
        <dbReference type="SAM" id="MobiDB-lite"/>
    </source>
</evidence>
<comment type="caution">
    <text evidence="2">The sequence shown here is derived from an EMBL/GenBank/DDBJ whole genome shotgun (WGS) entry which is preliminary data.</text>
</comment>
<evidence type="ECO:0000313" key="2">
    <source>
        <dbReference type="EMBL" id="EAX48042.1"/>
    </source>
</evidence>
<evidence type="ECO:0008006" key="4">
    <source>
        <dbReference type="Google" id="ProtNLM"/>
    </source>
</evidence>
<protein>
    <recommendedName>
        <fullName evidence="4">DUF327 domain-containing protein</fullName>
    </recommendedName>
</protein>
<reference evidence="2 3" key="2">
    <citation type="submission" date="2007-01" db="EMBL/GenBank/DDBJ databases">
        <title>Sequencing of the draft genome and assembly of Thermosinus carboxydivorans Nor1.</title>
        <authorList>
            <consortium name="US DOE Joint Genome Institute (JGI-PGF)"/>
            <person name="Copeland A."/>
            <person name="Lucas S."/>
            <person name="Lapidus A."/>
            <person name="Barry K."/>
            <person name="Glavina del Rio T."/>
            <person name="Dalin E."/>
            <person name="Tice H."/>
            <person name="Bruce D."/>
            <person name="Pitluck S."/>
            <person name="Richardson P."/>
        </authorList>
    </citation>
    <scope>NUCLEOTIDE SEQUENCE [LARGE SCALE GENOMIC DNA]</scope>
    <source>
        <strain evidence="2 3">Nor1</strain>
    </source>
</reference>
<name>A1HPS3_9FIRM</name>
<dbReference type="EMBL" id="AAWL01000005">
    <property type="protein sequence ID" value="EAX48042.1"/>
    <property type="molecule type" value="Genomic_DNA"/>
</dbReference>
<gene>
    <name evidence="2" type="ORF">TcarDRAFT_1920</name>
</gene>
<dbReference type="Pfam" id="PF03885">
    <property type="entry name" value="DUF327"/>
    <property type="match status" value="1"/>
</dbReference>
<reference evidence="2 3" key="1">
    <citation type="submission" date="2007-01" db="EMBL/GenBank/DDBJ databases">
        <title>Annotation of the draft genome assembly of Thermosinus carboxydivorans Nor1.</title>
        <authorList>
            <consortium name="US DOE Joint Genome Institute (JGI-ORNL)"/>
            <person name="Larimer F."/>
            <person name="Land M."/>
            <person name="Hauser L."/>
        </authorList>
    </citation>
    <scope>NUCLEOTIDE SEQUENCE [LARGE SCALE GENOMIC DNA]</scope>
    <source>
        <strain evidence="2 3">Nor1</strain>
    </source>
</reference>
<dbReference type="AlphaFoldDB" id="A1HPS3"/>
<proteinExistence type="predicted"/>
<accession>A1HPS3</accession>
<dbReference type="InterPro" id="IPR024042">
    <property type="entry name" value="TM1646-like_dom_sf"/>
</dbReference>
<dbReference type="Gene3D" id="1.20.120.490">
    <property type="entry name" value="Hypothetical protein TM1646-like domain"/>
    <property type="match status" value="1"/>
</dbReference>
<dbReference type="Proteomes" id="UP000005139">
    <property type="component" value="Unassembled WGS sequence"/>
</dbReference>
<dbReference type="SUPFAM" id="SSF158397">
    <property type="entry name" value="TM1646-like"/>
    <property type="match status" value="1"/>
</dbReference>
<evidence type="ECO:0000313" key="3">
    <source>
        <dbReference type="Proteomes" id="UP000005139"/>
    </source>
</evidence>
<sequence length="143" mass="16080">MGAASSPLKPEREGGVKPEKSGGAFALNLAKSQDQYSQQRLNELLDAISEQGKRLSAMPTYAELKTYRELVREFLSEAVGRMYALQSQLGWDRQGRQKMYTTIQQIDEHLAALAEDVRCGQERQLSIMGRLDAIRGLLVDLYM</sequence>
<dbReference type="InterPro" id="IPR005585">
    <property type="entry name" value="DUF327"/>
</dbReference>
<dbReference type="eggNOG" id="COG1728">
    <property type="taxonomic scope" value="Bacteria"/>
</dbReference>
<feature type="region of interest" description="Disordered" evidence="1">
    <location>
        <begin position="1"/>
        <end position="22"/>
    </location>
</feature>
<keyword evidence="3" id="KW-1185">Reference proteome</keyword>
<organism evidence="2 3">
    <name type="scientific">Thermosinus carboxydivorans Nor1</name>
    <dbReference type="NCBI Taxonomy" id="401526"/>
    <lineage>
        <taxon>Bacteria</taxon>
        <taxon>Bacillati</taxon>
        <taxon>Bacillota</taxon>
        <taxon>Negativicutes</taxon>
        <taxon>Selenomonadales</taxon>
        <taxon>Sporomusaceae</taxon>
        <taxon>Thermosinus</taxon>
    </lineage>
</organism>
<feature type="compositionally biased region" description="Basic and acidic residues" evidence="1">
    <location>
        <begin position="9"/>
        <end position="20"/>
    </location>
</feature>